<dbReference type="GO" id="GO:0008408">
    <property type="term" value="F:3'-5' exonuclease activity"/>
    <property type="evidence" value="ECO:0007669"/>
    <property type="project" value="TreeGrafter"/>
</dbReference>
<protein>
    <recommendedName>
        <fullName evidence="4">Exonuclease domain-containing protein</fullName>
    </recommendedName>
</protein>
<dbReference type="GO" id="GO:0003676">
    <property type="term" value="F:nucleic acid binding"/>
    <property type="evidence" value="ECO:0007669"/>
    <property type="project" value="InterPro"/>
</dbReference>
<dbReference type="EMBL" id="MHLI01000015">
    <property type="protein sequence ID" value="OGZ05119.1"/>
    <property type="molecule type" value="Genomic_DNA"/>
</dbReference>
<evidence type="ECO:0000256" key="3">
    <source>
        <dbReference type="ARBA" id="ARBA00022839"/>
    </source>
</evidence>
<dbReference type="SMART" id="SM00479">
    <property type="entry name" value="EXOIII"/>
    <property type="match status" value="1"/>
</dbReference>
<keyword evidence="2" id="KW-0378">Hydrolase</keyword>
<name>A0A1G2CUR2_9BACT</name>
<keyword evidence="1" id="KW-0540">Nuclease</keyword>
<evidence type="ECO:0000313" key="5">
    <source>
        <dbReference type="EMBL" id="OGZ05119.1"/>
    </source>
</evidence>
<dbReference type="PANTHER" id="PTHR30231:SF4">
    <property type="entry name" value="PROTEIN NEN2"/>
    <property type="match status" value="1"/>
</dbReference>
<accession>A0A1G2CUR2</accession>
<evidence type="ECO:0000259" key="4">
    <source>
        <dbReference type="SMART" id="SM00479"/>
    </source>
</evidence>
<proteinExistence type="predicted"/>
<sequence>MKNDRLAFVDLEMTGLDPFRHEIIEIGIILAKQKQGEDGRRTLELISEHNIQLIPLYIEHADPKGLEVNKYHSRDWSLAVPQKDGLSHAAELLDGTVFVAQNVALDWAFLHYAGDKVGINFDKLVHYHKLDLASMAFGKLYHDPKLFKFSLREMTEYFHVVNQDAHTALADARATFEVCKKLLAQ</sequence>
<evidence type="ECO:0000256" key="2">
    <source>
        <dbReference type="ARBA" id="ARBA00022801"/>
    </source>
</evidence>
<keyword evidence="3" id="KW-0269">Exonuclease</keyword>
<dbReference type="SUPFAM" id="SSF53098">
    <property type="entry name" value="Ribonuclease H-like"/>
    <property type="match status" value="1"/>
</dbReference>
<dbReference type="InterPro" id="IPR013520">
    <property type="entry name" value="Ribonucl_H"/>
</dbReference>
<dbReference type="AlphaFoldDB" id="A0A1G2CUR2"/>
<gene>
    <name evidence="5" type="ORF">A2845_02235</name>
</gene>
<reference evidence="5 6" key="1">
    <citation type="journal article" date="2016" name="Nat. Commun.">
        <title>Thousands of microbial genomes shed light on interconnected biogeochemical processes in an aquifer system.</title>
        <authorList>
            <person name="Anantharaman K."/>
            <person name="Brown C.T."/>
            <person name="Hug L.A."/>
            <person name="Sharon I."/>
            <person name="Castelle C.J."/>
            <person name="Probst A.J."/>
            <person name="Thomas B.C."/>
            <person name="Singh A."/>
            <person name="Wilkins M.J."/>
            <person name="Karaoz U."/>
            <person name="Brodie E.L."/>
            <person name="Williams K.H."/>
            <person name="Hubbard S.S."/>
            <person name="Banfield J.F."/>
        </authorList>
    </citation>
    <scope>NUCLEOTIDE SEQUENCE [LARGE SCALE GENOMIC DNA]</scope>
</reference>
<organism evidence="5 6">
    <name type="scientific">Candidatus Lloydbacteria bacterium RIFCSPHIGHO2_01_FULL_49_22</name>
    <dbReference type="NCBI Taxonomy" id="1798658"/>
    <lineage>
        <taxon>Bacteria</taxon>
        <taxon>Candidatus Lloydiibacteriota</taxon>
    </lineage>
</organism>
<dbReference type="InterPro" id="IPR012337">
    <property type="entry name" value="RNaseH-like_sf"/>
</dbReference>
<dbReference type="Pfam" id="PF00929">
    <property type="entry name" value="RNase_T"/>
    <property type="match status" value="1"/>
</dbReference>
<dbReference type="Proteomes" id="UP000177122">
    <property type="component" value="Unassembled WGS sequence"/>
</dbReference>
<comment type="caution">
    <text evidence="5">The sequence shown here is derived from an EMBL/GenBank/DDBJ whole genome shotgun (WGS) entry which is preliminary data.</text>
</comment>
<dbReference type="InterPro" id="IPR036397">
    <property type="entry name" value="RNaseH_sf"/>
</dbReference>
<dbReference type="Gene3D" id="3.30.420.10">
    <property type="entry name" value="Ribonuclease H-like superfamily/Ribonuclease H"/>
    <property type="match status" value="1"/>
</dbReference>
<dbReference type="PANTHER" id="PTHR30231">
    <property type="entry name" value="DNA POLYMERASE III SUBUNIT EPSILON"/>
    <property type="match status" value="1"/>
</dbReference>
<dbReference type="CDD" id="cd06127">
    <property type="entry name" value="DEDDh"/>
    <property type="match status" value="1"/>
</dbReference>
<feature type="domain" description="Exonuclease" evidence="4">
    <location>
        <begin position="5"/>
        <end position="185"/>
    </location>
</feature>
<evidence type="ECO:0000313" key="6">
    <source>
        <dbReference type="Proteomes" id="UP000177122"/>
    </source>
</evidence>
<evidence type="ECO:0000256" key="1">
    <source>
        <dbReference type="ARBA" id="ARBA00022722"/>
    </source>
</evidence>